<protein>
    <submittedName>
        <fullName evidence="1">Uncharacterized protein</fullName>
    </submittedName>
</protein>
<evidence type="ECO:0000313" key="2">
    <source>
        <dbReference type="Proteomes" id="UP000028181"/>
    </source>
</evidence>
<reference evidence="2" key="1">
    <citation type="journal article" date="2014" name="BMC Genomics">
        <title>Genome sequencing of two Neorhizobium galegae strains reveals a noeT gene responsible for the unusual acetylation of the nodulation factors.</title>
        <authorList>
            <person name="Osterman J."/>
            <person name="Marsh J."/>
            <person name="Laine P.K."/>
            <person name="Zeng Z."/>
            <person name="Alatalo E."/>
            <person name="Sullivan J.T."/>
            <person name="Young J.P."/>
            <person name="Thomas-Oates J."/>
            <person name="Paulin L."/>
            <person name="Lindstrom K."/>
        </authorList>
    </citation>
    <scope>NUCLEOTIDE SEQUENCE [LARGE SCALE GENOMIC DNA]</scope>
    <source>
        <strain evidence="2">HAMBI 540</strain>
    </source>
</reference>
<dbReference type="AlphaFoldDB" id="A0A068T0U3"/>
<organism evidence="1 2">
    <name type="scientific">Neorhizobium galegae bv. orientalis str. HAMBI 540</name>
    <dbReference type="NCBI Taxonomy" id="1028800"/>
    <lineage>
        <taxon>Bacteria</taxon>
        <taxon>Pseudomonadati</taxon>
        <taxon>Pseudomonadota</taxon>
        <taxon>Alphaproteobacteria</taxon>
        <taxon>Hyphomicrobiales</taxon>
        <taxon>Rhizobiaceae</taxon>
        <taxon>Rhizobium/Agrobacterium group</taxon>
        <taxon>Neorhizobium</taxon>
    </lineage>
</organism>
<dbReference type="EMBL" id="HG938354">
    <property type="protein sequence ID" value="CDN52013.1"/>
    <property type="molecule type" value="Genomic_DNA"/>
</dbReference>
<name>A0A068T0U3_NEOGA</name>
<sequence length="98" mass="10905">MPFDLVQLAQLEFELGFEWEAFIQTRCVGGKATFRIGEANAMALSLLFKPAKRVLEPRDGTDRRRCYGQVDLVVATCALKQRVVAVAILAKPFAMVCV</sequence>
<dbReference type="Proteomes" id="UP000028181">
    <property type="component" value="Plasmid pHAMBI540a"/>
</dbReference>
<dbReference type="HOGENOM" id="CLU_2330842_0_0_5"/>
<accession>A0A068T0U3</accession>
<geneLocation type="plasmid" evidence="2">
    <name>II</name>
</geneLocation>
<proteinExistence type="predicted"/>
<evidence type="ECO:0000313" key="1">
    <source>
        <dbReference type="EMBL" id="CDN52013.1"/>
    </source>
</evidence>
<keyword evidence="2" id="KW-1185">Reference proteome</keyword>
<keyword evidence="1" id="KW-0614">Plasmid</keyword>
<dbReference type="KEGG" id="ngg:RG540_PA13370"/>
<gene>
    <name evidence="1" type="ORF">RG540_PA13370</name>
</gene>